<dbReference type="Gene3D" id="3.40.50.150">
    <property type="entry name" value="Vaccinia Virus protein VP39"/>
    <property type="match status" value="1"/>
</dbReference>
<keyword evidence="2" id="KW-1185">Reference proteome</keyword>
<reference evidence="1" key="1">
    <citation type="journal article" date="2014" name="ISME J.">
        <title>Ecophysiology of Thioploca ingrica as revealed by the complete genome sequence supplemented with proteomic evidence.</title>
        <authorList>
            <person name="Kojima H."/>
            <person name="Ogura Y."/>
            <person name="Yamamoto N."/>
            <person name="Togashi T."/>
            <person name="Mori H."/>
            <person name="Watanabe T."/>
            <person name="Nemoto F."/>
            <person name="Kurokawa K."/>
            <person name="Hayashi T."/>
            <person name="Fukui M."/>
        </authorList>
    </citation>
    <scope>NUCLEOTIDE SEQUENCE [LARGE SCALE GENOMIC DNA]</scope>
</reference>
<dbReference type="EMBL" id="AP014633">
    <property type="protein sequence ID" value="BAP57241.1"/>
    <property type="molecule type" value="Genomic_DNA"/>
</dbReference>
<organism evidence="1 2">
    <name type="scientific">Thioploca ingrica</name>
    <dbReference type="NCBI Taxonomy" id="40754"/>
    <lineage>
        <taxon>Bacteria</taxon>
        <taxon>Pseudomonadati</taxon>
        <taxon>Pseudomonadota</taxon>
        <taxon>Gammaproteobacteria</taxon>
        <taxon>Thiotrichales</taxon>
        <taxon>Thiotrichaceae</taxon>
        <taxon>Thioploca</taxon>
    </lineage>
</organism>
<accession>A0A090BVQ0</accession>
<evidence type="ECO:0008006" key="3">
    <source>
        <dbReference type="Google" id="ProtNLM"/>
    </source>
</evidence>
<dbReference type="Pfam" id="PF13578">
    <property type="entry name" value="Methyltransf_24"/>
    <property type="match status" value="1"/>
</dbReference>
<gene>
    <name evidence="1" type="ORF">THII_2944</name>
</gene>
<evidence type="ECO:0000313" key="1">
    <source>
        <dbReference type="EMBL" id="BAP57241.1"/>
    </source>
</evidence>
<dbReference type="PANTHER" id="PTHR37909">
    <property type="entry name" value="S-ADENOSYL-L-METHIONINE-DEPENDENT METHYLTRANSFERASES SUPERFAMILY PROTEIN"/>
    <property type="match status" value="1"/>
</dbReference>
<dbReference type="InterPro" id="IPR029063">
    <property type="entry name" value="SAM-dependent_MTases_sf"/>
</dbReference>
<dbReference type="KEGG" id="tig:THII_2944"/>
<dbReference type="HOGENOM" id="CLU_116717_0_0_6"/>
<dbReference type="SUPFAM" id="SSF53335">
    <property type="entry name" value="S-adenosyl-L-methionine-dependent methyltransferases"/>
    <property type="match status" value="1"/>
</dbReference>
<dbReference type="PANTHER" id="PTHR37909:SF1">
    <property type="entry name" value="S-ADENOSYL-L-METHIONINE-DEPENDENT METHYLTRANSFERASES SUPERFAMILY PROTEIN"/>
    <property type="match status" value="1"/>
</dbReference>
<dbReference type="Proteomes" id="UP000031623">
    <property type="component" value="Chromosome"/>
</dbReference>
<dbReference type="AlphaFoldDB" id="A0A090BVQ0"/>
<protein>
    <recommendedName>
        <fullName evidence="3">Class I SAM-dependent methyltransferase</fullName>
    </recommendedName>
</protein>
<evidence type="ECO:0000313" key="2">
    <source>
        <dbReference type="Proteomes" id="UP000031623"/>
    </source>
</evidence>
<dbReference type="STRING" id="40754.THII_2944"/>
<name>A0A090BVQ0_9GAMM</name>
<sequence>MRKSMINQVKNWRVLWPLARLIPSSLLSLSKGRAFLLKEMPKNSICAEIGVWEGNFSKKILQMVNPTKLYLIDPWICEQKDIFDHSIYGKKTTQTNLDNIYQQVVNRFSQEINNGQVKICRGYSHELCNNFDDNYFDWIYIDGNHQYEFVKKDLELYYPKIKVGGFITGDDYYGKGNWWQDGVKRAVDEFIATNLVKVIKIKNGQFLLKKVGNP</sequence>
<dbReference type="OrthoDB" id="292252at2"/>
<proteinExistence type="predicted"/>